<keyword evidence="5" id="KW-0808">Transferase</keyword>
<dbReference type="NCBIfam" id="TIGR00478">
    <property type="entry name" value="tly"/>
    <property type="match status" value="1"/>
</dbReference>
<name>A0ABM9H9Y2_9BACT</name>
<dbReference type="Pfam" id="PF01728">
    <property type="entry name" value="FtsJ"/>
    <property type="match status" value="1"/>
</dbReference>
<dbReference type="PANTHER" id="PTHR32319">
    <property type="entry name" value="BACTERIAL HEMOLYSIN-LIKE PROTEIN"/>
    <property type="match status" value="1"/>
</dbReference>
<keyword evidence="5" id="KW-0489">Methyltransferase</keyword>
<dbReference type="InterPro" id="IPR004538">
    <property type="entry name" value="Hemolysin_A/TlyA"/>
</dbReference>
<dbReference type="Proteomes" id="UP001157733">
    <property type="component" value="Chromosome"/>
</dbReference>
<keyword evidence="1 3" id="KW-0694">RNA-binding</keyword>
<comment type="similarity">
    <text evidence="2">Belongs to the TlyA family.</text>
</comment>
<dbReference type="GO" id="GO:0032259">
    <property type="term" value="P:methylation"/>
    <property type="evidence" value="ECO:0007669"/>
    <property type="project" value="UniProtKB-KW"/>
</dbReference>
<dbReference type="PROSITE" id="PS50889">
    <property type="entry name" value="S4"/>
    <property type="match status" value="1"/>
</dbReference>
<accession>A0ABM9H9Y2</accession>
<gene>
    <name evidence="5" type="ORF">NSPWAT_0055</name>
</gene>
<dbReference type="InterPro" id="IPR036986">
    <property type="entry name" value="S4_RNA-bd_sf"/>
</dbReference>
<dbReference type="InterPro" id="IPR047048">
    <property type="entry name" value="TlyA"/>
</dbReference>
<dbReference type="GO" id="GO:0008168">
    <property type="term" value="F:methyltransferase activity"/>
    <property type="evidence" value="ECO:0007669"/>
    <property type="project" value="UniProtKB-KW"/>
</dbReference>
<dbReference type="PIRSF" id="PIRSF005578">
    <property type="entry name" value="TlyA"/>
    <property type="match status" value="1"/>
</dbReference>
<reference evidence="5 6" key="1">
    <citation type="submission" date="2022-09" db="EMBL/GenBank/DDBJ databases">
        <authorList>
            <person name="Kop L."/>
        </authorList>
    </citation>
    <scope>NUCLEOTIDE SEQUENCE [LARGE SCALE GENOMIC DNA]</scope>
    <source>
        <strain evidence="5 6">347</strain>
    </source>
</reference>
<evidence type="ECO:0000256" key="1">
    <source>
        <dbReference type="ARBA" id="ARBA00022884"/>
    </source>
</evidence>
<evidence type="ECO:0000313" key="6">
    <source>
        <dbReference type="Proteomes" id="UP001157733"/>
    </source>
</evidence>
<dbReference type="InterPro" id="IPR029063">
    <property type="entry name" value="SAM-dependent_MTases_sf"/>
</dbReference>
<dbReference type="InterPro" id="IPR002877">
    <property type="entry name" value="RNA_MeTrfase_FtsJ_dom"/>
</dbReference>
<feature type="domain" description="Ribosomal RNA methyltransferase FtsJ" evidence="4">
    <location>
        <begin position="35"/>
        <end position="216"/>
    </location>
</feature>
<dbReference type="Gene3D" id="3.10.290.10">
    <property type="entry name" value="RNA-binding S4 domain"/>
    <property type="match status" value="1"/>
</dbReference>
<dbReference type="RefSeq" id="WP_345742305.1">
    <property type="nucleotide sequence ID" value="NZ_OX336137.1"/>
</dbReference>
<dbReference type="EMBL" id="OX336137">
    <property type="protein sequence ID" value="CAI2716915.1"/>
    <property type="molecule type" value="Genomic_DNA"/>
</dbReference>
<evidence type="ECO:0000256" key="3">
    <source>
        <dbReference type="PROSITE-ProRule" id="PRU00182"/>
    </source>
</evidence>
<dbReference type="PANTHER" id="PTHR32319:SF0">
    <property type="entry name" value="BACTERIAL HEMOLYSIN-LIKE PROTEIN"/>
    <property type="match status" value="1"/>
</dbReference>
<protein>
    <submittedName>
        <fullName evidence="5">RNA binding methyltransferase FtsJ like</fullName>
    </submittedName>
</protein>
<dbReference type="Gene3D" id="3.40.50.150">
    <property type="entry name" value="Vaccinia Virus protein VP39"/>
    <property type="match status" value="1"/>
</dbReference>
<evidence type="ECO:0000313" key="5">
    <source>
        <dbReference type="EMBL" id="CAI2716915.1"/>
    </source>
</evidence>
<keyword evidence="6" id="KW-1185">Reference proteome</keyword>
<sequence length="237" mass="25301">MILAGRVRLGDEVLDKPGRMLAEDAPLAVEDPNPFVSRGGVKLAHALTTFGVSATGKTAADIGASTGGFTDCLLQNGAKKVYAFDVGYGQLDWKLQSDDRVVLCDRFNARHLKLEDVDGEAVGLAVIDVSFISLKLILPAVFAVMKEEGDLVALVKPQFEVGKDEVEHKGIIRDPAKHEKVLTDLTAFVVAQGWVACGLTASPITGQKGNREYLLHCVAAGRGEAIEPAHITKEVQA</sequence>
<evidence type="ECO:0000256" key="2">
    <source>
        <dbReference type="ARBA" id="ARBA00029460"/>
    </source>
</evidence>
<dbReference type="SUPFAM" id="SSF53335">
    <property type="entry name" value="S-adenosyl-L-methionine-dependent methyltransferases"/>
    <property type="match status" value="1"/>
</dbReference>
<proteinExistence type="inferred from homology"/>
<evidence type="ECO:0000259" key="4">
    <source>
        <dbReference type="Pfam" id="PF01728"/>
    </source>
</evidence>
<organism evidence="5 6">
    <name type="scientific">Nitrospina watsonii</name>
    <dbReference type="NCBI Taxonomy" id="1323948"/>
    <lineage>
        <taxon>Bacteria</taxon>
        <taxon>Pseudomonadati</taxon>
        <taxon>Nitrospinota/Tectimicrobiota group</taxon>
        <taxon>Nitrospinota</taxon>
        <taxon>Nitrospinia</taxon>
        <taxon>Nitrospinales</taxon>
        <taxon>Nitrospinaceae</taxon>
        <taxon>Nitrospina</taxon>
    </lineage>
</organism>